<dbReference type="SMART" id="SM01046">
    <property type="entry name" value="c-SKI_SMAD_bind"/>
    <property type="match status" value="1"/>
</dbReference>
<evidence type="ECO:0000256" key="3">
    <source>
        <dbReference type="SAM" id="Phobius"/>
    </source>
</evidence>
<feature type="domain" description="c-SKI SMAD4-binding" evidence="4">
    <location>
        <begin position="242"/>
        <end position="335"/>
    </location>
</feature>
<feature type="transmembrane region" description="Helical" evidence="3">
    <location>
        <begin position="349"/>
        <end position="370"/>
    </location>
</feature>
<dbReference type="GO" id="GO:0046332">
    <property type="term" value="F:SMAD binding"/>
    <property type="evidence" value="ECO:0007669"/>
    <property type="project" value="InterPro"/>
</dbReference>
<dbReference type="Pfam" id="PF08782">
    <property type="entry name" value="c-SKI_SMAD_bind"/>
    <property type="match status" value="1"/>
</dbReference>
<dbReference type="PANTHER" id="PTHR10005">
    <property type="entry name" value="SKI ONCOGENE-RELATED"/>
    <property type="match status" value="1"/>
</dbReference>
<dbReference type="GO" id="GO:0000978">
    <property type="term" value="F:RNA polymerase II cis-regulatory region sequence-specific DNA binding"/>
    <property type="evidence" value="ECO:0007669"/>
    <property type="project" value="TreeGrafter"/>
</dbReference>
<dbReference type="EMBL" id="MTYJ01000280">
    <property type="protein sequence ID" value="OWA52670.1"/>
    <property type="molecule type" value="Genomic_DNA"/>
</dbReference>
<dbReference type="Proteomes" id="UP000192578">
    <property type="component" value="Unassembled WGS sequence"/>
</dbReference>
<comment type="similarity">
    <text evidence="1">Belongs to the SKI family.</text>
</comment>
<dbReference type="GO" id="GO:0000981">
    <property type="term" value="F:DNA-binding transcription factor activity, RNA polymerase II-specific"/>
    <property type="evidence" value="ECO:0007669"/>
    <property type="project" value="TreeGrafter"/>
</dbReference>
<proteinExistence type="inferred from homology"/>
<evidence type="ECO:0000313" key="5">
    <source>
        <dbReference type="EMBL" id="OWA52670.1"/>
    </source>
</evidence>
<dbReference type="SUPFAM" id="SSF46955">
    <property type="entry name" value="Putative DNA-binding domain"/>
    <property type="match status" value="1"/>
</dbReference>
<dbReference type="SUPFAM" id="SSF63763">
    <property type="entry name" value="SAND domain-like"/>
    <property type="match status" value="1"/>
</dbReference>
<keyword evidence="6" id="KW-1185">Reference proteome</keyword>
<evidence type="ECO:0000259" key="4">
    <source>
        <dbReference type="SMART" id="SM01046"/>
    </source>
</evidence>
<dbReference type="GO" id="GO:0030514">
    <property type="term" value="P:negative regulation of BMP signaling pathway"/>
    <property type="evidence" value="ECO:0007669"/>
    <property type="project" value="TreeGrafter"/>
</dbReference>
<evidence type="ECO:0000313" key="6">
    <source>
        <dbReference type="Proteomes" id="UP000192578"/>
    </source>
</evidence>
<comment type="caution">
    <text evidence="5">The sequence shown here is derived from an EMBL/GenBank/DDBJ whole genome shotgun (WGS) entry which is preliminary data.</text>
</comment>
<sequence length="373" mass="40958">MSQTIASGTISPTALISNPHLKQVLRLYQATAMHSLSGPGGNFAEGAVWKPTEKIAVAHQSQSSNQALESSHMSTSLPINQSSSSHQRRPSSVLSSVSLRSPHEEFLVGRRPFPVQAPPVFSQADQSSSEQDEAELEGTLITCFAVGGEKRLVLPQILNTILREKELEDINTVCDDLRIYLPHCTRLQLTKLKESKILPATAPSCNLITLTDAERLCGSLLHRKPDQEFHIANRDKCRQMPVVHRCFGKVRGTCFVDLYGQPDAACIECSGCRGMFSPRHFVLHSDEVKSMESRLCHWGFDSGNWRRYIFIPEEIGQAALEKARPLLEELKRKFDLAVPAANGKRSSSAVVVVVVAAVVDLVAVAVVVGISDK</sequence>
<reference evidence="6" key="1">
    <citation type="submission" date="2017-01" db="EMBL/GenBank/DDBJ databases">
        <title>Comparative genomics of anhydrobiosis in the tardigrade Hypsibius dujardini.</title>
        <authorList>
            <person name="Yoshida Y."/>
            <person name="Koutsovoulos G."/>
            <person name="Laetsch D."/>
            <person name="Stevens L."/>
            <person name="Kumar S."/>
            <person name="Horikawa D."/>
            <person name="Ishino K."/>
            <person name="Komine S."/>
            <person name="Tomita M."/>
            <person name="Blaxter M."/>
            <person name="Arakawa K."/>
        </authorList>
    </citation>
    <scope>NUCLEOTIDE SEQUENCE [LARGE SCALE GENOMIC DNA]</scope>
    <source>
        <strain evidence="6">Z151</strain>
    </source>
</reference>
<dbReference type="OrthoDB" id="3938623at2759"/>
<evidence type="ECO:0000256" key="2">
    <source>
        <dbReference type="SAM" id="MobiDB-lite"/>
    </source>
</evidence>
<dbReference type="FunFam" id="3.10.260.20:FF:000002">
    <property type="entry name" value="SKI-like oncogene a"/>
    <property type="match status" value="1"/>
</dbReference>
<organism evidence="5 6">
    <name type="scientific">Hypsibius exemplaris</name>
    <name type="common">Freshwater tardigrade</name>
    <dbReference type="NCBI Taxonomy" id="2072580"/>
    <lineage>
        <taxon>Eukaryota</taxon>
        <taxon>Metazoa</taxon>
        <taxon>Ecdysozoa</taxon>
        <taxon>Tardigrada</taxon>
        <taxon>Eutardigrada</taxon>
        <taxon>Parachela</taxon>
        <taxon>Hypsibioidea</taxon>
        <taxon>Hypsibiidae</taxon>
        <taxon>Hypsibius</taxon>
    </lineage>
</organism>
<dbReference type="GO" id="GO:0005634">
    <property type="term" value="C:nucleus"/>
    <property type="evidence" value="ECO:0007669"/>
    <property type="project" value="TreeGrafter"/>
</dbReference>
<dbReference type="CDD" id="cd21079">
    <property type="entry name" value="DHD_Ski_Sno"/>
    <property type="match status" value="1"/>
</dbReference>
<dbReference type="InterPro" id="IPR023216">
    <property type="entry name" value="Tscrpt_reg_SKI_SnoN"/>
</dbReference>
<dbReference type="AlphaFoldDB" id="A0A9X6RM46"/>
<protein>
    <submittedName>
        <fullName evidence="5">Ski oncogene</fullName>
    </submittedName>
</protein>
<keyword evidence="3" id="KW-0812">Transmembrane</keyword>
<gene>
    <name evidence="5" type="ORF">BV898_17116</name>
</gene>
<dbReference type="GO" id="GO:0005667">
    <property type="term" value="C:transcription regulator complex"/>
    <property type="evidence" value="ECO:0007669"/>
    <property type="project" value="TreeGrafter"/>
</dbReference>
<dbReference type="Gene3D" id="3.10.260.20">
    <property type="entry name" value="Ski"/>
    <property type="match status" value="1"/>
</dbReference>
<evidence type="ECO:0000256" key="1">
    <source>
        <dbReference type="ARBA" id="ARBA00009513"/>
    </source>
</evidence>
<feature type="region of interest" description="Disordered" evidence="2">
    <location>
        <begin position="59"/>
        <end position="97"/>
    </location>
</feature>
<dbReference type="InterPro" id="IPR010919">
    <property type="entry name" value="SAND-like_dom_sf"/>
</dbReference>
<dbReference type="Gene3D" id="3.10.390.10">
    <property type="entry name" value="SAND domain-like"/>
    <property type="match status" value="1"/>
</dbReference>
<dbReference type="GO" id="GO:0005737">
    <property type="term" value="C:cytoplasm"/>
    <property type="evidence" value="ECO:0007669"/>
    <property type="project" value="TreeGrafter"/>
</dbReference>
<keyword evidence="3" id="KW-1133">Transmembrane helix</keyword>
<keyword evidence="3" id="KW-0472">Membrane</keyword>
<name>A0A9X6RM46_HYPEX</name>
<dbReference type="Pfam" id="PF02437">
    <property type="entry name" value="Ski_Sno_DHD"/>
    <property type="match status" value="1"/>
</dbReference>
<dbReference type="InterPro" id="IPR014890">
    <property type="entry name" value="c-SKI_SMAD4-bd_dom"/>
</dbReference>
<dbReference type="InterPro" id="IPR003380">
    <property type="entry name" value="SKI/SNO/DAC"/>
</dbReference>
<dbReference type="InterPro" id="IPR009061">
    <property type="entry name" value="DNA-bd_dom_put_sf"/>
</dbReference>
<feature type="compositionally biased region" description="Polar residues" evidence="2">
    <location>
        <begin position="59"/>
        <end position="81"/>
    </location>
</feature>
<accession>A0A9X6RM46</accession>
<feature type="compositionally biased region" description="Low complexity" evidence="2">
    <location>
        <begin position="82"/>
        <end position="97"/>
    </location>
</feature>
<dbReference type="InterPro" id="IPR037000">
    <property type="entry name" value="Ski_DNA-bd_sf"/>
</dbReference>
<dbReference type="PANTHER" id="PTHR10005:SF25">
    <property type="entry name" value="SNO ONCOGENE, ISOFORM B"/>
    <property type="match status" value="1"/>
</dbReference>